<dbReference type="AlphaFoldDB" id="A0A0K2TLZ0"/>
<dbReference type="EMBL" id="HACA01009095">
    <property type="protein sequence ID" value="CDW26456.1"/>
    <property type="molecule type" value="Transcribed_RNA"/>
</dbReference>
<evidence type="ECO:0000313" key="1">
    <source>
        <dbReference type="EMBL" id="CDW26456.1"/>
    </source>
</evidence>
<reference evidence="1" key="1">
    <citation type="submission" date="2014-05" db="EMBL/GenBank/DDBJ databases">
        <authorList>
            <person name="Chronopoulou M."/>
        </authorList>
    </citation>
    <scope>NUCLEOTIDE SEQUENCE</scope>
    <source>
        <tissue evidence="1">Whole organism</tissue>
    </source>
</reference>
<name>A0A0K2TLZ0_LEPSM</name>
<accession>A0A0K2TLZ0</accession>
<proteinExistence type="predicted"/>
<protein>
    <submittedName>
        <fullName evidence="1">Uncharacterized protein</fullName>
    </submittedName>
</protein>
<sequence>MERLCERRYFFKLNNCKYIIWSL</sequence>
<organism evidence="1">
    <name type="scientific">Lepeophtheirus salmonis</name>
    <name type="common">Salmon louse</name>
    <name type="synonym">Caligus salmonis</name>
    <dbReference type="NCBI Taxonomy" id="72036"/>
    <lineage>
        <taxon>Eukaryota</taxon>
        <taxon>Metazoa</taxon>
        <taxon>Ecdysozoa</taxon>
        <taxon>Arthropoda</taxon>
        <taxon>Crustacea</taxon>
        <taxon>Multicrustacea</taxon>
        <taxon>Hexanauplia</taxon>
        <taxon>Copepoda</taxon>
        <taxon>Siphonostomatoida</taxon>
        <taxon>Caligidae</taxon>
        <taxon>Lepeophtheirus</taxon>
    </lineage>
</organism>